<dbReference type="EMBL" id="KQ414727">
    <property type="protein sequence ID" value="KOC62513.1"/>
    <property type="molecule type" value="Genomic_DNA"/>
</dbReference>
<dbReference type="SUPFAM" id="SSF52058">
    <property type="entry name" value="L domain-like"/>
    <property type="match status" value="1"/>
</dbReference>
<dbReference type="InterPro" id="IPR001611">
    <property type="entry name" value="Leu-rich_rpt"/>
</dbReference>
<dbReference type="InterPro" id="IPR003591">
    <property type="entry name" value="Leu-rich_rpt_typical-subtyp"/>
</dbReference>
<evidence type="ECO:0000313" key="7">
    <source>
        <dbReference type="Proteomes" id="UP000053825"/>
    </source>
</evidence>
<evidence type="ECO:0000313" key="5">
    <source>
        <dbReference type="EMBL" id="KOC62513.1"/>
    </source>
</evidence>
<dbReference type="EMBL" id="KQ414727">
    <property type="protein sequence ID" value="KOC62514.1"/>
    <property type="molecule type" value="Genomic_DNA"/>
</dbReference>
<dbReference type="Proteomes" id="UP000053825">
    <property type="component" value="Unassembled WGS sequence"/>
</dbReference>
<reference evidence="5 7" key="1">
    <citation type="submission" date="2015-07" db="EMBL/GenBank/DDBJ databases">
        <title>The genome of Habropoda laboriosa.</title>
        <authorList>
            <person name="Pan H."/>
            <person name="Kapheim K."/>
        </authorList>
    </citation>
    <scope>NUCLEOTIDE SEQUENCE [LARGE SCALE GENOMIC DNA]</scope>
    <source>
        <strain evidence="5">0110345459</strain>
    </source>
</reference>
<dbReference type="AlphaFoldDB" id="A0A0L7QV48"/>
<keyword evidence="4" id="KW-0812">Transmembrane</keyword>
<evidence type="ECO:0000256" key="4">
    <source>
        <dbReference type="SAM" id="Phobius"/>
    </source>
</evidence>
<evidence type="ECO:0000313" key="6">
    <source>
        <dbReference type="EMBL" id="KOC62514.1"/>
    </source>
</evidence>
<keyword evidence="2" id="KW-0732">Signal</keyword>
<dbReference type="Pfam" id="PF13855">
    <property type="entry name" value="LRR_8"/>
    <property type="match status" value="2"/>
</dbReference>
<dbReference type="GO" id="GO:0005615">
    <property type="term" value="C:extracellular space"/>
    <property type="evidence" value="ECO:0007669"/>
    <property type="project" value="TreeGrafter"/>
</dbReference>
<dbReference type="PANTHER" id="PTHR24373:SF378">
    <property type="entry name" value="FI03225P-RELATED"/>
    <property type="match status" value="1"/>
</dbReference>
<organism evidence="5 7">
    <name type="scientific">Habropoda laboriosa</name>
    <dbReference type="NCBI Taxonomy" id="597456"/>
    <lineage>
        <taxon>Eukaryota</taxon>
        <taxon>Metazoa</taxon>
        <taxon>Ecdysozoa</taxon>
        <taxon>Arthropoda</taxon>
        <taxon>Hexapoda</taxon>
        <taxon>Insecta</taxon>
        <taxon>Pterygota</taxon>
        <taxon>Neoptera</taxon>
        <taxon>Endopterygota</taxon>
        <taxon>Hymenoptera</taxon>
        <taxon>Apocrita</taxon>
        <taxon>Aculeata</taxon>
        <taxon>Apoidea</taxon>
        <taxon>Anthophila</taxon>
        <taxon>Apidae</taxon>
        <taxon>Habropoda</taxon>
    </lineage>
</organism>
<dbReference type="STRING" id="597456.A0A0L7QV48"/>
<keyword evidence="4" id="KW-1133">Transmembrane helix</keyword>
<dbReference type="GO" id="GO:0031012">
    <property type="term" value="C:extracellular matrix"/>
    <property type="evidence" value="ECO:0007669"/>
    <property type="project" value="TreeGrafter"/>
</dbReference>
<dbReference type="Gene3D" id="3.80.10.10">
    <property type="entry name" value="Ribonuclease Inhibitor"/>
    <property type="match status" value="2"/>
</dbReference>
<gene>
    <name evidence="5" type="ORF">WH47_04173</name>
    <name evidence="6" type="ORF">WH47_04174</name>
</gene>
<keyword evidence="1" id="KW-0433">Leucine-rich repeat</keyword>
<dbReference type="PANTHER" id="PTHR24373">
    <property type="entry name" value="SLIT RELATED LEUCINE-RICH REPEAT NEURONAL PROTEIN"/>
    <property type="match status" value="1"/>
</dbReference>
<evidence type="ECO:0000256" key="3">
    <source>
        <dbReference type="ARBA" id="ARBA00022737"/>
    </source>
</evidence>
<feature type="transmembrane region" description="Helical" evidence="4">
    <location>
        <begin position="12"/>
        <end position="33"/>
    </location>
</feature>
<dbReference type="PROSITE" id="PS51450">
    <property type="entry name" value="LRR"/>
    <property type="match status" value="2"/>
</dbReference>
<keyword evidence="7" id="KW-1185">Reference proteome</keyword>
<dbReference type="InterPro" id="IPR032675">
    <property type="entry name" value="LRR_dom_sf"/>
</dbReference>
<dbReference type="SMART" id="SM00369">
    <property type="entry name" value="LRR_TYP"/>
    <property type="match status" value="3"/>
</dbReference>
<feature type="transmembrane region" description="Helical" evidence="4">
    <location>
        <begin position="292"/>
        <end position="313"/>
    </location>
</feature>
<dbReference type="InterPro" id="IPR050328">
    <property type="entry name" value="Dev_Immune_Receptor"/>
</dbReference>
<name>A0A0L7QV48_9HYME</name>
<protein>
    <submittedName>
        <fullName evidence="5">Tsukushin</fullName>
    </submittedName>
</protein>
<sequence length="350" mass="40219">MTVFSTNRFLTFVFLVATIDAMVLGFCGATLVMEQDIPSRTCRYSRTYSMIQVRCANLGLEWIPSNLKTEIQILDASVNRLRMLTNDSLALYTNLAYLYLGDNFLQEIQEGTFDNLRYLKVLDLSRNGCDSLPKNLFHLPYLQKVYLGENKLTEQLLNRMEVKSPLTFLQLSRNRICSIPQIGPIPTLIHLNISDNCITDINPEDLAPFCSLKILDLSKNPIKFNADSCECQTFNAWLQARGIQSKPMFNCTEELERGCPKAEFTNRTAELYKRCSDILRLQVETEKARSTWILIACCIFAFLFCLFVSLFCVHKRNKRKKKKLKEEQRLSANNANTELLNSNLNQPENT</sequence>
<dbReference type="OrthoDB" id="694479at2759"/>
<evidence type="ECO:0000256" key="2">
    <source>
        <dbReference type="ARBA" id="ARBA00022729"/>
    </source>
</evidence>
<keyword evidence="3" id="KW-0677">Repeat</keyword>
<accession>A0A0L7QV48</accession>
<keyword evidence="4" id="KW-0472">Membrane</keyword>
<proteinExistence type="predicted"/>
<evidence type="ECO:0000256" key="1">
    <source>
        <dbReference type="ARBA" id="ARBA00022614"/>
    </source>
</evidence>